<organism evidence="2">
    <name type="scientific">Lepeophtheirus salmonis</name>
    <name type="common">Salmon louse</name>
    <name type="synonym">Caligus salmonis</name>
    <dbReference type="NCBI Taxonomy" id="72036"/>
    <lineage>
        <taxon>Eukaryota</taxon>
        <taxon>Metazoa</taxon>
        <taxon>Ecdysozoa</taxon>
        <taxon>Arthropoda</taxon>
        <taxon>Crustacea</taxon>
        <taxon>Multicrustacea</taxon>
        <taxon>Hexanauplia</taxon>
        <taxon>Copepoda</taxon>
        <taxon>Siphonostomatoida</taxon>
        <taxon>Caligidae</taxon>
        <taxon>Lepeophtheirus</taxon>
    </lineage>
</organism>
<dbReference type="EMBL" id="HACA01001039">
    <property type="protein sequence ID" value="CDW18400.1"/>
    <property type="molecule type" value="Transcribed_RNA"/>
</dbReference>
<feature type="non-terminal residue" evidence="2">
    <location>
        <position position="1"/>
    </location>
</feature>
<dbReference type="AlphaFoldDB" id="A0A0K2SY29"/>
<keyword evidence="1" id="KW-0812">Transmembrane</keyword>
<evidence type="ECO:0000256" key="1">
    <source>
        <dbReference type="SAM" id="Phobius"/>
    </source>
</evidence>
<name>A0A0K2SY29_LEPSM</name>
<proteinExistence type="predicted"/>
<accession>A0A0K2SY29</accession>
<reference evidence="2" key="1">
    <citation type="submission" date="2014-05" db="EMBL/GenBank/DDBJ databases">
        <authorList>
            <person name="Chronopoulou M."/>
        </authorList>
    </citation>
    <scope>NUCLEOTIDE SEQUENCE</scope>
    <source>
        <tissue evidence="2">Whole organism</tissue>
    </source>
</reference>
<protein>
    <submittedName>
        <fullName evidence="2">Uncharacterized protein</fullName>
    </submittedName>
</protein>
<evidence type="ECO:0000313" key="2">
    <source>
        <dbReference type="EMBL" id="CDW18400.1"/>
    </source>
</evidence>
<keyword evidence="1" id="KW-1133">Transmembrane helix</keyword>
<feature type="transmembrane region" description="Helical" evidence="1">
    <location>
        <begin position="54"/>
        <end position="76"/>
    </location>
</feature>
<sequence length="81" mass="9462">HRRERFAELVNTSNCGVIHFFLQNFSVKFILDILNKTLQKGHLQKYILKEYVSLVRVPCVLFSLISICFDICSVFHTKSNT</sequence>
<keyword evidence="1" id="KW-0472">Membrane</keyword>